<evidence type="ECO:0000313" key="2">
    <source>
        <dbReference type="EMBL" id="OSY35189.1"/>
    </source>
</evidence>
<dbReference type="PROSITE" id="PS50844">
    <property type="entry name" value="AFP_LIKE"/>
    <property type="match status" value="1"/>
</dbReference>
<dbReference type="InterPro" id="IPR013132">
    <property type="entry name" value="PseI/NeuA/B-like_N"/>
</dbReference>
<dbReference type="GO" id="GO:0016051">
    <property type="term" value="P:carbohydrate biosynthetic process"/>
    <property type="evidence" value="ECO:0007669"/>
    <property type="project" value="InterPro"/>
</dbReference>
<proteinExistence type="predicted"/>
<accession>A0A1Y2MJL2</accession>
<dbReference type="NCBIfam" id="TIGR03586">
    <property type="entry name" value="PseI"/>
    <property type="match status" value="1"/>
</dbReference>
<dbReference type="Pfam" id="PF08666">
    <property type="entry name" value="SAF"/>
    <property type="match status" value="1"/>
</dbReference>
<dbReference type="PANTHER" id="PTHR42966:SF2">
    <property type="entry name" value="PSEUDAMINIC ACID SYNTHASE"/>
    <property type="match status" value="1"/>
</dbReference>
<dbReference type="SMART" id="SM00858">
    <property type="entry name" value="SAF"/>
    <property type="match status" value="1"/>
</dbReference>
<dbReference type="InterPro" id="IPR013974">
    <property type="entry name" value="SAF"/>
</dbReference>
<keyword evidence="3" id="KW-1185">Reference proteome</keyword>
<dbReference type="InterPro" id="IPR057736">
    <property type="entry name" value="SAF_PseI/NeuA/NeuB"/>
</dbReference>
<name>A0A1Y2MJL2_PSEAH</name>
<dbReference type="Proteomes" id="UP000194360">
    <property type="component" value="Unassembled WGS sequence"/>
</dbReference>
<dbReference type="PANTHER" id="PTHR42966">
    <property type="entry name" value="N-ACETYLNEURAMINATE SYNTHASE"/>
    <property type="match status" value="1"/>
</dbReference>
<feature type="domain" description="AFP-like" evidence="1">
    <location>
        <begin position="304"/>
        <end position="359"/>
    </location>
</feature>
<comment type="caution">
    <text evidence="2">The sequence shown here is derived from an EMBL/GenBank/DDBJ whole genome shotgun (WGS) entry which is preliminary data.</text>
</comment>
<protein>
    <submittedName>
        <fullName evidence="2">Pseudaminic acid synthase</fullName>
        <ecNumber evidence="2">2.5.1.97</ecNumber>
    </submittedName>
</protein>
<gene>
    <name evidence="2" type="primary">pseI</name>
    <name evidence="2" type="ORF">BG845_06259</name>
</gene>
<dbReference type="EC" id="2.5.1.97" evidence="2"/>
<dbReference type="InterPro" id="IPR013785">
    <property type="entry name" value="Aldolase_TIM"/>
</dbReference>
<reference evidence="2 3" key="1">
    <citation type="submission" date="2016-09" db="EMBL/GenBank/DDBJ databases">
        <title>Pseudonocardia autotrophica DSM535, a candidate organism with high potential of specific P450 cytochromes.</title>
        <authorList>
            <person name="Grumaz C."/>
            <person name="Vainshtein Y."/>
            <person name="Kirstahler P."/>
            <person name="Sohn K."/>
        </authorList>
    </citation>
    <scope>NUCLEOTIDE SEQUENCE [LARGE SCALE GENOMIC DNA]</scope>
    <source>
        <strain evidence="2 3">DSM 535</strain>
    </source>
</reference>
<evidence type="ECO:0000259" key="1">
    <source>
        <dbReference type="PROSITE" id="PS50844"/>
    </source>
</evidence>
<evidence type="ECO:0000313" key="3">
    <source>
        <dbReference type="Proteomes" id="UP000194360"/>
    </source>
</evidence>
<dbReference type="InterPro" id="IPR020030">
    <property type="entry name" value="Pseudaminic_synth_PseI"/>
</dbReference>
<dbReference type="SUPFAM" id="SSF51569">
    <property type="entry name" value="Aldolase"/>
    <property type="match status" value="1"/>
</dbReference>
<dbReference type="Gene3D" id="3.90.1210.10">
    <property type="entry name" value="Antifreeze-like/N-acetylneuraminic acid synthase C-terminal domain"/>
    <property type="match status" value="1"/>
</dbReference>
<dbReference type="InterPro" id="IPR036732">
    <property type="entry name" value="AFP_Neu5c_C_sf"/>
</dbReference>
<dbReference type="CDD" id="cd11615">
    <property type="entry name" value="SAF_NeuB_like"/>
    <property type="match status" value="1"/>
</dbReference>
<dbReference type="SUPFAM" id="SSF51269">
    <property type="entry name" value="AFP III-like domain"/>
    <property type="match status" value="1"/>
</dbReference>
<dbReference type="InterPro" id="IPR006190">
    <property type="entry name" value="SAF_AFP_Neu5Ac"/>
</dbReference>
<sequence length="359" mass="37908">MLATLGAMRTPDPIELGGHRVGPGEKPFVIAEVSGNHNGSLDRALEIVEAIAGSGAQAVKFQTYRADTITIDADGPAFRIRDDHGLWGGRNLYQLYEQAHTPWEWHEPLFTRARELGLVPFSSPFDPTAIELLESLDAPAYKVASAELVDLPLIRAMAATGKPLVVSTGMATLAEIDAALTAARDGGATEIVLLACTASYPADPVDANLQTIPALREAFGVPIGLSDHTPGIGVPVAAVALGAVAIEKHVTLQRADGGVDSDFSLEPAELAALVTETDVARRAMGPARFGPRESERDTLALRRSLYVVADAAAGDKVTEENVRSIRPAGGLPTDTIGTVLGRTFTRDVARGTPLTWDLI</sequence>
<dbReference type="AlphaFoldDB" id="A0A1Y2MJL2"/>
<organism evidence="2 3">
    <name type="scientific">Pseudonocardia autotrophica</name>
    <name type="common">Amycolata autotrophica</name>
    <name type="synonym">Nocardia autotrophica</name>
    <dbReference type="NCBI Taxonomy" id="2074"/>
    <lineage>
        <taxon>Bacteria</taxon>
        <taxon>Bacillati</taxon>
        <taxon>Actinomycetota</taxon>
        <taxon>Actinomycetes</taxon>
        <taxon>Pseudonocardiales</taxon>
        <taxon>Pseudonocardiaceae</taxon>
        <taxon>Pseudonocardia</taxon>
    </lineage>
</organism>
<dbReference type="Pfam" id="PF03102">
    <property type="entry name" value="NeuB"/>
    <property type="match status" value="1"/>
</dbReference>
<dbReference type="InterPro" id="IPR051690">
    <property type="entry name" value="PseI-like"/>
</dbReference>
<dbReference type="Gene3D" id="3.20.20.70">
    <property type="entry name" value="Aldolase class I"/>
    <property type="match status" value="1"/>
</dbReference>
<dbReference type="STRING" id="2074.BG845_06259"/>
<dbReference type="EMBL" id="MIGB01000056">
    <property type="protein sequence ID" value="OSY35189.1"/>
    <property type="molecule type" value="Genomic_DNA"/>
</dbReference>
<keyword evidence="2" id="KW-0808">Transferase</keyword>
<dbReference type="GO" id="GO:0047444">
    <property type="term" value="F:N-acylneuraminate-9-phosphate synthase activity"/>
    <property type="evidence" value="ECO:0007669"/>
    <property type="project" value="TreeGrafter"/>
</dbReference>